<dbReference type="GO" id="GO:0061630">
    <property type="term" value="F:ubiquitin protein ligase activity"/>
    <property type="evidence" value="ECO:0007669"/>
    <property type="project" value="TreeGrafter"/>
</dbReference>
<keyword evidence="3" id="KW-0862">Zinc</keyword>
<evidence type="ECO:0000256" key="4">
    <source>
        <dbReference type="PROSITE-ProRule" id="PRU00175"/>
    </source>
</evidence>
<evidence type="ECO:0000313" key="6">
    <source>
        <dbReference type="EMBL" id="KAF2839212.1"/>
    </source>
</evidence>
<keyword evidence="1" id="KW-0479">Metal-binding</keyword>
<dbReference type="OrthoDB" id="8062037at2759"/>
<dbReference type="InterPro" id="IPR013083">
    <property type="entry name" value="Znf_RING/FYVE/PHD"/>
</dbReference>
<reference evidence="6" key="1">
    <citation type="journal article" date="2020" name="Stud. Mycol.">
        <title>101 Dothideomycetes genomes: a test case for predicting lifestyles and emergence of pathogens.</title>
        <authorList>
            <person name="Haridas S."/>
            <person name="Albert R."/>
            <person name="Binder M."/>
            <person name="Bloem J."/>
            <person name="Labutti K."/>
            <person name="Salamov A."/>
            <person name="Andreopoulos B."/>
            <person name="Baker S."/>
            <person name="Barry K."/>
            <person name="Bills G."/>
            <person name="Bluhm B."/>
            <person name="Cannon C."/>
            <person name="Castanera R."/>
            <person name="Culley D."/>
            <person name="Daum C."/>
            <person name="Ezra D."/>
            <person name="Gonzalez J."/>
            <person name="Henrissat B."/>
            <person name="Kuo A."/>
            <person name="Liang C."/>
            <person name="Lipzen A."/>
            <person name="Lutzoni F."/>
            <person name="Magnuson J."/>
            <person name="Mondo S."/>
            <person name="Nolan M."/>
            <person name="Ohm R."/>
            <person name="Pangilinan J."/>
            <person name="Park H.-J."/>
            <person name="Ramirez L."/>
            <person name="Alfaro M."/>
            <person name="Sun H."/>
            <person name="Tritt A."/>
            <person name="Yoshinaga Y."/>
            <person name="Zwiers L.-H."/>
            <person name="Turgeon B."/>
            <person name="Goodwin S."/>
            <person name="Spatafora J."/>
            <person name="Crous P."/>
            <person name="Grigoriev I."/>
        </authorList>
    </citation>
    <scope>NUCLEOTIDE SEQUENCE</scope>
    <source>
        <strain evidence="6">CBS 101060</strain>
    </source>
</reference>
<evidence type="ECO:0000313" key="7">
    <source>
        <dbReference type="Proteomes" id="UP000799429"/>
    </source>
</evidence>
<dbReference type="Pfam" id="PF13639">
    <property type="entry name" value="zf-RING_2"/>
    <property type="match status" value="1"/>
</dbReference>
<evidence type="ECO:0000256" key="1">
    <source>
        <dbReference type="ARBA" id="ARBA00022723"/>
    </source>
</evidence>
<keyword evidence="2 4" id="KW-0863">Zinc-finger</keyword>
<evidence type="ECO:0000256" key="3">
    <source>
        <dbReference type="ARBA" id="ARBA00022833"/>
    </source>
</evidence>
<evidence type="ECO:0000256" key="2">
    <source>
        <dbReference type="ARBA" id="ARBA00022771"/>
    </source>
</evidence>
<proteinExistence type="predicted"/>
<dbReference type="GO" id="GO:0008270">
    <property type="term" value="F:zinc ion binding"/>
    <property type="evidence" value="ECO:0007669"/>
    <property type="project" value="UniProtKB-KW"/>
</dbReference>
<dbReference type="SMART" id="SM00184">
    <property type="entry name" value="RING"/>
    <property type="match status" value="1"/>
</dbReference>
<comment type="caution">
    <text evidence="6">The sequence shown here is derived from an EMBL/GenBank/DDBJ whole genome shotgun (WGS) entry which is preliminary data.</text>
</comment>
<dbReference type="InterPro" id="IPR001841">
    <property type="entry name" value="Znf_RING"/>
</dbReference>
<dbReference type="PANTHER" id="PTHR45969:SF69">
    <property type="entry name" value="FINGER DOMAIN PROTEIN, PUTATIVE (AFU_ORTHOLOGUE AFUA_3G12190)-RELATED"/>
    <property type="match status" value="1"/>
</dbReference>
<dbReference type="PANTHER" id="PTHR45969">
    <property type="entry name" value="RING ZINC FINGER PROTEIN-RELATED"/>
    <property type="match status" value="1"/>
</dbReference>
<dbReference type="SUPFAM" id="SSF57850">
    <property type="entry name" value="RING/U-box"/>
    <property type="match status" value="1"/>
</dbReference>
<dbReference type="EMBL" id="MU006095">
    <property type="protein sequence ID" value="KAF2839212.1"/>
    <property type="molecule type" value="Genomic_DNA"/>
</dbReference>
<evidence type="ECO:0000259" key="5">
    <source>
        <dbReference type="PROSITE" id="PS50089"/>
    </source>
</evidence>
<gene>
    <name evidence="6" type="ORF">M501DRAFT_933916</name>
</gene>
<dbReference type="GO" id="GO:0016567">
    <property type="term" value="P:protein ubiquitination"/>
    <property type="evidence" value="ECO:0007669"/>
    <property type="project" value="TreeGrafter"/>
</dbReference>
<dbReference type="PROSITE" id="PS50089">
    <property type="entry name" value="ZF_RING_2"/>
    <property type="match status" value="1"/>
</dbReference>
<keyword evidence="7" id="KW-1185">Reference proteome</keyword>
<dbReference type="Gene3D" id="3.30.40.10">
    <property type="entry name" value="Zinc/RING finger domain, C3HC4 (zinc finger)"/>
    <property type="match status" value="1"/>
</dbReference>
<accession>A0A9P4SC96</accession>
<feature type="domain" description="RING-type" evidence="5">
    <location>
        <begin position="54"/>
        <end position="96"/>
    </location>
</feature>
<sequence>MARGNYESASAREIRQKSRIARLNSLVQTQAYHDWSLSQQDKLPPDTMKTHPICVICLDTIEDAAQIRGLGCLHVFHQTCLDDWFTRMNEFCPLCHRPIVPPDPKTKGRKLARIRTHLPAGTMV</sequence>
<protein>
    <recommendedName>
        <fullName evidence="5">RING-type domain-containing protein</fullName>
    </recommendedName>
</protein>
<dbReference type="Proteomes" id="UP000799429">
    <property type="component" value="Unassembled WGS sequence"/>
</dbReference>
<dbReference type="AlphaFoldDB" id="A0A9P4SC96"/>
<organism evidence="6 7">
    <name type="scientific">Patellaria atrata CBS 101060</name>
    <dbReference type="NCBI Taxonomy" id="1346257"/>
    <lineage>
        <taxon>Eukaryota</taxon>
        <taxon>Fungi</taxon>
        <taxon>Dikarya</taxon>
        <taxon>Ascomycota</taxon>
        <taxon>Pezizomycotina</taxon>
        <taxon>Dothideomycetes</taxon>
        <taxon>Dothideomycetes incertae sedis</taxon>
        <taxon>Patellariales</taxon>
        <taxon>Patellariaceae</taxon>
        <taxon>Patellaria</taxon>
    </lineage>
</organism>
<name>A0A9P4SC96_9PEZI</name>